<keyword evidence="3" id="KW-1185">Reference proteome</keyword>
<evidence type="ECO:0000313" key="3">
    <source>
        <dbReference type="Proteomes" id="UP001321760"/>
    </source>
</evidence>
<feature type="compositionally biased region" description="Pro residues" evidence="1">
    <location>
        <begin position="7"/>
        <end position="17"/>
    </location>
</feature>
<gene>
    <name evidence="2" type="ORF">QBC34DRAFT_479799</name>
</gene>
<dbReference type="EMBL" id="MU866009">
    <property type="protein sequence ID" value="KAK4442677.1"/>
    <property type="molecule type" value="Genomic_DNA"/>
</dbReference>
<proteinExistence type="predicted"/>
<comment type="caution">
    <text evidence="2">The sequence shown here is derived from an EMBL/GenBank/DDBJ whole genome shotgun (WGS) entry which is preliminary data.</text>
</comment>
<organism evidence="2 3">
    <name type="scientific">Podospora aff. communis PSN243</name>
    <dbReference type="NCBI Taxonomy" id="3040156"/>
    <lineage>
        <taxon>Eukaryota</taxon>
        <taxon>Fungi</taxon>
        <taxon>Dikarya</taxon>
        <taxon>Ascomycota</taxon>
        <taxon>Pezizomycotina</taxon>
        <taxon>Sordariomycetes</taxon>
        <taxon>Sordariomycetidae</taxon>
        <taxon>Sordariales</taxon>
        <taxon>Podosporaceae</taxon>
        <taxon>Podospora</taxon>
    </lineage>
</organism>
<evidence type="ECO:0000313" key="2">
    <source>
        <dbReference type="EMBL" id="KAK4442677.1"/>
    </source>
</evidence>
<feature type="region of interest" description="Disordered" evidence="1">
    <location>
        <begin position="1"/>
        <end position="31"/>
    </location>
</feature>
<evidence type="ECO:0000256" key="1">
    <source>
        <dbReference type="SAM" id="MobiDB-lite"/>
    </source>
</evidence>
<sequence length="691" mass="79332">MAAQHPGGPPPPPPPPRLGNDGPVSRRGKTREQITKSILAMKVPTYFNNNRAWNILGYPHNAPRRAGQAGKPTLDDFTSQMRAQWKFLATYQTSRAKRARAYILDALRTFGFRSRLWKVDTQDLHIDRRFSDGTYNGLPDPGRGPRKTEENAMLYLQTPAPGPSDAEVNQADVEMQRQWRRFHRYQGNEFGLAPFAHQYGELSLVRSLYASPSQGPPAFPPYYILFVISDYFNARVIVMHPVPEACGTHGRRIIQEYGRIIQHRGLNRFDKYDGYGLDYRKGQEFYKYSYTVFGPLNLEADTQGMVSDIFLVTDDWENFEPAVRDCCPFAERPGFADDVLRQHAPRDFHRRVNEFGEDKPYDDHGAPAAHVPGDHLPRDNMEGRLNIRYHNFWEYAKNFWPIPWRIRDRDRRWPCKMARFNYVNNNDPQQVFPLHNAYNELEEEGVSGNPAFRTPGVIPDFVLTKDILDRFHAGIDIPGEMYTLPEFHLLPNPRAMRIFPSASERPMKPDSVPFRRPDPNILPEFTTNYVDYQSRVLHGPPPGFSWHKLLRQTHNYAVPDPGLDSYVPQPVAMPAYGPRDQWRFGPRPQDVERGHMQLDDPFIEFGLKEVEWGCASGGQEVVKALLRRDVEDEKEGGMPFSEMADWPDAREALLGEAREVQEGVEGKTRGMTTMMLLGTDEEAPHLLVALT</sequence>
<protein>
    <submittedName>
        <fullName evidence="2">Uncharacterized protein</fullName>
    </submittedName>
</protein>
<accession>A0AAV9G4F4</accession>
<reference evidence="2" key="1">
    <citation type="journal article" date="2023" name="Mol. Phylogenet. Evol.">
        <title>Genome-scale phylogeny and comparative genomics of the fungal order Sordariales.</title>
        <authorList>
            <person name="Hensen N."/>
            <person name="Bonometti L."/>
            <person name="Westerberg I."/>
            <person name="Brannstrom I.O."/>
            <person name="Guillou S."/>
            <person name="Cros-Aarteil S."/>
            <person name="Calhoun S."/>
            <person name="Haridas S."/>
            <person name="Kuo A."/>
            <person name="Mondo S."/>
            <person name="Pangilinan J."/>
            <person name="Riley R."/>
            <person name="LaButti K."/>
            <person name="Andreopoulos B."/>
            <person name="Lipzen A."/>
            <person name="Chen C."/>
            <person name="Yan M."/>
            <person name="Daum C."/>
            <person name="Ng V."/>
            <person name="Clum A."/>
            <person name="Steindorff A."/>
            <person name="Ohm R.A."/>
            <person name="Martin F."/>
            <person name="Silar P."/>
            <person name="Natvig D.O."/>
            <person name="Lalanne C."/>
            <person name="Gautier V."/>
            <person name="Ament-Velasquez S.L."/>
            <person name="Kruys A."/>
            <person name="Hutchinson M.I."/>
            <person name="Powell A.J."/>
            <person name="Barry K."/>
            <person name="Miller A.N."/>
            <person name="Grigoriev I.V."/>
            <person name="Debuchy R."/>
            <person name="Gladieux P."/>
            <person name="Hiltunen Thoren M."/>
            <person name="Johannesson H."/>
        </authorList>
    </citation>
    <scope>NUCLEOTIDE SEQUENCE</scope>
    <source>
        <strain evidence="2">PSN243</strain>
    </source>
</reference>
<dbReference type="AlphaFoldDB" id="A0AAV9G4F4"/>
<reference evidence="2" key="2">
    <citation type="submission" date="2023-05" db="EMBL/GenBank/DDBJ databases">
        <authorList>
            <consortium name="Lawrence Berkeley National Laboratory"/>
            <person name="Steindorff A."/>
            <person name="Hensen N."/>
            <person name="Bonometti L."/>
            <person name="Westerberg I."/>
            <person name="Brannstrom I.O."/>
            <person name="Guillou S."/>
            <person name="Cros-Aarteil S."/>
            <person name="Calhoun S."/>
            <person name="Haridas S."/>
            <person name="Kuo A."/>
            <person name="Mondo S."/>
            <person name="Pangilinan J."/>
            <person name="Riley R."/>
            <person name="Labutti K."/>
            <person name="Andreopoulos B."/>
            <person name="Lipzen A."/>
            <person name="Chen C."/>
            <person name="Yanf M."/>
            <person name="Daum C."/>
            <person name="Ng V."/>
            <person name="Clum A."/>
            <person name="Ohm R."/>
            <person name="Martin F."/>
            <person name="Silar P."/>
            <person name="Natvig D."/>
            <person name="Lalanne C."/>
            <person name="Gautier V."/>
            <person name="Ament-Velasquez S.L."/>
            <person name="Kruys A."/>
            <person name="Hutchinson M.I."/>
            <person name="Powell A.J."/>
            <person name="Barry K."/>
            <person name="Miller A.N."/>
            <person name="Grigoriev I.V."/>
            <person name="Debuchy R."/>
            <person name="Gladieux P."/>
            <person name="Thoren M.H."/>
            <person name="Johannesson H."/>
        </authorList>
    </citation>
    <scope>NUCLEOTIDE SEQUENCE</scope>
    <source>
        <strain evidence="2">PSN243</strain>
    </source>
</reference>
<dbReference type="Proteomes" id="UP001321760">
    <property type="component" value="Unassembled WGS sequence"/>
</dbReference>
<name>A0AAV9G4F4_9PEZI</name>